<keyword evidence="8" id="KW-0106">Calcium</keyword>
<feature type="domain" description="EGF-like" evidence="12">
    <location>
        <begin position="44"/>
        <end position="87"/>
    </location>
</feature>
<keyword evidence="3" id="KW-0964">Secreted</keyword>
<dbReference type="InterPro" id="IPR018097">
    <property type="entry name" value="EGF_Ca-bd_CS"/>
</dbReference>
<keyword evidence="5 11" id="KW-0245">EGF-like domain</keyword>
<dbReference type="PROSITE" id="PS01187">
    <property type="entry name" value="EGF_CA"/>
    <property type="match status" value="2"/>
</dbReference>
<evidence type="ECO:0000256" key="9">
    <source>
        <dbReference type="ARBA" id="ARBA00023157"/>
    </source>
</evidence>
<proteinExistence type="inferred from homology"/>
<dbReference type="InterPro" id="IPR001881">
    <property type="entry name" value="EGF-like_Ca-bd_dom"/>
</dbReference>
<dbReference type="Pfam" id="PF07645">
    <property type="entry name" value="EGF_CA"/>
    <property type="match status" value="2"/>
</dbReference>
<evidence type="ECO:0000256" key="3">
    <source>
        <dbReference type="ARBA" id="ARBA00022525"/>
    </source>
</evidence>
<keyword evidence="9" id="KW-1015">Disulfide bond</keyword>
<keyword evidence="6" id="KW-0732">Signal</keyword>
<dbReference type="InterPro" id="IPR049883">
    <property type="entry name" value="NOTCH1_EGF-like"/>
</dbReference>
<evidence type="ECO:0000256" key="11">
    <source>
        <dbReference type="PROSITE-ProRule" id="PRU00076"/>
    </source>
</evidence>
<comment type="subcellular location">
    <subcellularLocation>
        <location evidence="1">Secreted</location>
        <location evidence="1">Extracellular space</location>
        <location evidence="1">Extracellular matrix</location>
    </subcellularLocation>
</comment>
<evidence type="ECO:0000256" key="8">
    <source>
        <dbReference type="ARBA" id="ARBA00022837"/>
    </source>
</evidence>
<dbReference type="PANTHER" id="PTHR24034">
    <property type="entry name" value="EGF-LIKE DOMAIN-CONTAINING PROTEIN"/>
    <property type="match status" value="1"/>
</dbReference>
<accession>A0A183CUY4</accession>
<dbReference type="GO" id="GO:0071944">
    <property type="term" value="C:cell periphery"/>
    <property type="evidence" value="ECO:0007669"/>
    <property type="project" value="UniProtKB-ARBA"/>
</dbReference>
<evidence type="ECO:0000313" key="13">
    <source>
        <dbReference type="WBParaSite" id="GPUH_0000027401-mRNA-1"/>
    </source>
</evidence>
<dbReference type="SUPFAM" id="SSF57184">
    <property type="entry name" value="Growth factor receptor domain"/>
    <property type="match status" value="1"/>
</dbReference>
<dbReference type="GO" id="GO:0005509">
    <property type="term" value="F:calcium ion binding"/>
    <property type="evidence" value="ECO:0007669"/>
    <property type="project" value="InterPro"/>
</dbReference>
<evidence type="ECO:0000256" key="5">
    <source>
        <dbReference type="ARBA" id="ARBA00022536"/>
    </source>
</evidence>
<dbReference type="Pfam" id="PF22914">
    <property type="entry name" value="Fibulin_C"/>
    <property type="match status" value="2"/>
</dbReference>
<comment type="caution">
    <text evidence="11">Lacks conserved residue(s) required for the propagation of feature annotation.</text>
</comment>
<evidence type="ECO:0000256" key="7">
    <source>
        <dbReference type="ARBA" id="ARBA00022737"/>
    </source>
</evidence>
<keyword evidence="4" id="KW-0272">Extracellular matrix</keyword>
<dbReference type="SMART" id="SM00179">
    <property type="entry name" value="EGF_CA"/>
    <property type="match status" value="4"/>
</dbReference>
<dbReference type="InterPro" id="IPR055088">
    <property type="entry name" value="Fibulin_C"/>
</dbReference>
<dbReference type="PROSITE" id="PS50026">
    <property type="entry name" value="EGF_3"/>
    <property type="match status" value="2"/>
</dbReference>
<dbReference type="SMART" id="SM00181">
    <property type="entry name" value="EGF"/>
    <property type="match status" value="4"/>
</dbReference>
<reference evidence="13" key="1">
    <citation type="submission" date="2016-06" db="UniProtKB">
        <authorList>
            <consortium name="WormBaseParasite"/>
        </authorList>
    </citation>
    <scope>IDENTIFICATION</scope>
</reference>
<dbReference type="PROSITE" id="PS00010">
    <property type="entry name" value="ASX_HYDROXYL"/>
    <property type="match status" value="3"/>
</dbReference>
<dbReference type="FunFam" id="2.10.25.10:FF:000010">
    <property type="entry name" value="Pro-epidermal growth factor"/>
    <property type="match status" value="1"/>
</dbReference>
<evidence type="ECO:0000256" key="1">
    <source>
        <dbReference type="ARBA" id="ARBA00004498"/>
    </source>
</evidence>
<dbReference type="WBParaSite" id="GPUH_0000027401-mRNA-1">
    <property type="protein sequence ID" value="GPUH_0000027401-mRNA-1"/>
    <property type="gene ID" value="GPUH_0000027401"/>
</dbReference>
<dbReference type="InterPro" id="IPR050751">
    <property type="entry name" value="ECM_structural_protein"/>
</dbReference>
<evidence type="ECO:0000256" key="2">
    <source>
        <dbReference type="ARBA" id="ARBA00006127"/>
    </source>
</evidence>
<dbReference type="Pfam" id="PF12662">
    <property type="entry name" value="cEGF"/>
    <property type="match status" value="1"/>
</dbReference>
<evidence type="ECO:0000256" key="10">
    <source>
        <dbReference type="ARBA" id="ARBA00023180"/>
    </source>
</evidence>
<protein>
    <submittedName>
        <fullName evidence="13">Fibulin-1</fullName>
    </submittedName>
</protein>
<dbReference type="SUPFAM" id="SSF57196">
    <property type="entry name" value="EGF/Laminin"/>
    <property type="match status" value="1"/>
</dbReference>
<dbReference type="CDD" id="cd00054">
    <property type="entry name" value="EGF_CA"/>
    <property type="match status" value="4"/>
</dbReference>
<comment type="similarity">
    <text evidence="2">Belongs to the fibulin family.</text>
</comment>
<keyword evidence="7" id="KW-0677">Repeat</keyword>
<dbReference type="FunFam" id="2.10.25.10:FF:000038">
    <property type="entry name" value="Fibrillin 2"/>
    <property type="match status" value="1"/>
</dbReference>
<evidence type="ECO:0000256" key="6">
    <source>
        <dbReference type="ARBA" id="ARBA00022729"/>
    </source>
</evidence>
<dbReference type="FunFam" id="2.10.25.10:FF:000240">
    <property type="entry name" value="Vitamin K-dependent protein S"/>
    <property type="match status" value="1"/>
</dbReference>
<evidence type="ECO:0000259" key="12">
    <source>
        <dbReference type="PROSITE" id="PS50026"/>
    </source>
</evidence>
<evidence type="ECO:0000256" key="4">
    <source>
        <dbReference type="ARBA" id="ARBA00022530"/>
    </source>
</evidence>
<feature type="domain" description="EGF-like" evidence="12">
    <location>
        <begin position="108"/>
        <end position="148"/>
    </location>
</feature>
<dbReference type="Gene3D" id="2.10.25.10">
    <property type="entry name" value="Laminin"/>
    <property type="match status" value="4"/>
</dbReference>
<keyword evidence="10" id="KW-0325">Glycoprotein</keyword>
<dbReference type="AlphaFoldDB" id="A0A183CUY4"/>
<dbReference type="PANTHER" id="PTHR24034:SF111">
    <property type="entry name" value="FIBULIN-2-LIKE ISOFORM X1"/>
    <property type="match status" value="1"/>
</dbReference>
<dbReference type="InterPro" id="IPR009030">
    <property type="entry name" value="Growth_fac_rcpt_cys_sf"/>
</dbReference>
<dbReference type="PROSITE" id="PS01186">
    <property type="entry name" value="EGF_2"/>
    <property type="match status" value="3"/>
</dbReference>
<name>A0A183CUY4_9BILA</name>
<dbReference type="InterPro" id="IPR026823">
    <property type="entry name" value="cEGF"/>
</dbReference>
<sequence>LTARTFLHEYFCHAESQAVVSLFRGHNSVGLSCSESFQIKQCEDIDECKKFAGHVCSLHATCENTYGSFKCLCKDGFAIAKDARNCDGKFEQTYYPEQLASGKKKLPDIDECSLGIANCAQKCVNIPGSYQCICERGYRLGADGITCEDINECTLWAGSGDDLCMGSCVNTPGSYRCQCPAGYEIQSDGRTCKDIDECAKGQCQGNDQICVNTLGSFKCHIINCPTNYVHDKNYKNRCNRVRRLCDSLTEEECKNHPVRISWEFTSIPRQEPISSRRTSITLFTVRGPTSPSSSVQFELKLKDAIPEKYYVLPAVRSNFLLQKGEERNAAVIALRDSLDGPQEIILELILRLSIDGIFQSKYIANLVINVAAHRRQRITPLSDSFNVMSCSVVDDGYSCLKQCHPGDPTCISNHTREILYQFRGLPSTKHIRHPIEVSRVRTQMDTPFSVEYRIDKANRDKFAVQQDRNIGIVKLTAPLWGPTTELVRLHINTYSRSRVLLAHNVALITIYVSPYTF</sequence>
<dbReference type="InterPro" id="IPR000742">
    <property type="entry name" value="EGF"/>
</dbReference>
<dbReference type="InterPro" id="IPR000152">
    <property type="entry name" value="EGF-type_Asp/Asn_hydroxyl_site"/>
</dbReference>
<organism evidence="13">
    <name type="scientific">Gongylonema pulchrum</name>
    <dbReference type="NCBI Taxonomy" id="637853"/>
    <lineage>
        <taxon>Eukaryota</taxon>
        <taxon>Metazoa</taxon>
        <taxon>Ecdysozoa</taxon>
        <taxon>Nematoda</taxon>
        <taxon>Chromadorea</taxon>
        <taxon>Rhabditida</taxon>
        <taxon>Spirurina</taxon>
        <taxon>Spiruromorpha</taxon>
        <taxon>Spiruroidea</taxon>
        <taxon>Gongylonematidae</taxon>
        <taxon>Gongylonema</taxon>
    </lineage>
</organism>